<organism evidence="4 5">
    <name type="scientific">Rhamnusium bicolor</name>
    <dbReference type="NCBI Taxonomy" id="1586634"/>
    <lineage>
        <taxon>Eukaryota</taxon>
        <taxon>Metazoa</taxon>
        <taxon>Ecdysozoa</taxon>
        <taxon>Arthropoda</taxon>
        <taxon>Hexapoda</taxon>
        <taxon>Insecta</taxon>
        <taxon>Pterygota</taxon>
        <taxon>Neoptera</taxon>
        <taxon>Endopterygota</taxon>
        <taxon>Coleoptera</taxon>
        <taxon>Polyphaga</taxon>
        <taxon>Cucujiformia</taxon>
        <taxon>Chrysomeloidea</taxon>
        <taxon>Cerambycidae</taxon>
        <taxon>Lepturinae</taxon>
        <taxon>Rhagiini</taxon>
        <taxon>Rhamnusium</taxon>
    </lineage>
</organism>
<proteinExistence type="predicted"/>
<accession>A0AAV8WSI6</accession>
<keyword evidence="5" id="KW-1185">Reference proteome</keyword>
<dbReference type="AlphaFoldDB" id="A0AAV8WSI6"/>
<reference evidence="4" key="1">
    <citation type="journal article" date="2023" name="Insect Mol. Biol.">
        <title>Genome sequencing provides insights into the evolution of gene families encoding plant cell wall-degrading enzymes in longhorned beetles.</title>
        <authorList>
            <person name="Shin N.R."/>
            <person name="Okamura Y."/>
            <person name="Kirsch R."/>
            <person name="Pauchet Y."/>
        </authorList>
    </citation>
    <scope>NUCLEOTIDE SEQUENCE</scope>
    <source>
        <strain evidence="4">RBIC_L_NR</strain>
    </source>
</reference>
<sequence>MTNIGSYGKEGDIGILVKSNMGERIRREINFQHRKKIPGSNITVPHFIVGDEAFRLGKYMMKSYTKAQANVDTSKAIYNYRLSRTRRFSKNAFALFTQVFRIFYTPIAVLLETTDIIVTAACCLHNMLTRWIPGDT</sequence>
<evidence type="ECO:0000313" key="5">
    <source>
        <dbReference type="Proteomes" id="UP001162156"/>
    </source>
</evidence>
<dbReference type="Proteomes" id="UP001162156">
    <property type="component" value="Unassembled WGS sequence"/>
</dbReference>
<keyword evidence="2" id="KW-0479">Metal-binding</keyword>
<evidence type="ECO:0000256" key="2">
    <source>
        <dbReference type="ARBA" id="ARBA00022723"/>
    </source>
</evidence>
<gene>
    <name evidence="4" type="ORF">NQ314_018083</name>
</gene>
<comment type="caution">
    <text evidence="4">The sequence shown here is derived from an EMBL/GenBank/DDBJ whole genome shotgun (WGS) entry which is preliminary data.</text>
</comment>
<evidence type="ECO:0000313" key="4">
    <source>
        <dbReference type="EMBL" id="KAJ8929205.1"/>
    </source>
</evidence>
<name>A0AAV8WSI6_9CUCU</name>
<dbReference type="GO" id="GO:0046872">
    <property type="term" value="F:metal ion binding"/>
    <property type="evidence" value="ECO:0007669"/>
    <property type="project" value="UniProtKB-KW"/>
</dbReference>
<evidence type="ECO:0000256" key="1">
    <source>
        <dbReference type="ARBA" id="ARBA00001968"/>
    </source>
</evidence>
<feature type="domain" description="DDE Tnp4" evidence="3">
    <location>
        <begin position="5"/>
        <end position="126"/>
    </location>
</feature>
<evidence type="ECO:0000259" key="3">
    <source>
        <dbReference type="Pfam" id="PF13359"/>
    </source>
</evidence>
<protein>
    <recommendedName>
        <fullName evidence="3">DDE Tnp4 domain-containing protein</fullName>
    </recommendedName>
</protein>
<dbReference type="EMBL" id="JANEYF010005087">
    <property type="protein sequence ID" value="KAJ8929205.1"/>
    <property type="molecule type" value="Genomic_DNA"/>
</dbReference>
<comment type="cofactor">
    <cofactor evidence="1">
        <name>a divalent metal cation</name>
        <dbReference type="ChEBI" id="CHEBI:60240"/>
    </cofactor>
</comment>
<dbReference type="InterPro" id="IPR027806">
    <property type="entry name" value="HARBI1_dom"/>
</dbReference>
<dbReference type="Pfam" id="PF13359">
    <property type="entry name" value="DDE_Tnp_4"/>
    <property type="match status" value="1"/>
</dbReference>